<dbReference type="Gene3D" id="3.40.50.720">
    <property type="entry name" value="NAD(P)-binding Rossmann-like Domain"/>
    <property type="match status" value="1"/>
</dbReference>
<feature type="domain" description="C-methyltransferase" evidence="1">
    <location>
        <begin position="5"/>
        <end position="37"/>
    </location>
</feature>
<feature type="non-terminal residue" evidence="2">
    <location>
        <position position="1"/>
    </location>
</feature>
<accession>A0A0F9LCR1</accession>
<gene>
    <name evidence="2" type="ORF">LCGC14_1293090</name>
</gene>
<protein>
    <recommendedName>
        <fullName evidence="1">C-methyltransferase domain-containing protein</fullName>
    </recommendedName>
</protein>
<dbReference type="InterPro" id="IPR013691">
    <property type="entry name" value="MeTrfase_14"/>
</dbReference>
<reference evidence="2" key="1">
    <citation type="journal article" date="2015" name="Nature">
        <title>Complex archaea that bridge the gap between prokaryotes and eukaryotes.</title>
        <authorList>
            <person name="Spang A."/>
            <person name="Saw J.H."/>
            <person name="Jorgensen S.L."/>
            <person name="Zaremba-Niedzwiedzka K."/>
            <person name="Martijn J."/>
            <person name="Lind A.E."/>
            <person name="van Eijk R."/>
            <person name="Schleper C."/>
            <person name="Guy L."/>
            <person name="Ettema T.J."/>
        </authorList>
    </citation>
    <scope>NUCLEOTIDE SEQUENCE</scope>
</reference>
<dbReference type="AlphaFoldDB" id="A0A0F9LCR1"/>
<organism evidence="2">
    <name type="scientific">marine sediment metagenome</name>
    <dbReference type="NCBI Taxonomy" id="412755"/>
    <lineage>
        <taxon>unclassified sequences</taxon>
        <taxon>metagenomes</taxon>
        <taxon>ecological metagenomes</taxon>
    </lineage>
</organism>
<dbReference type="EMBL" id="LAZR01007473">
    <property type="protein sequence ID" value="KKM85046.1"/>
    <property type="molecule type" value="Genomic_DNA"/>
</dbReference>
<comment type="caution">
    <text evidence="2">The sequence shown here is derived from an EMBL/GenBank/DDBJ whole genome shotgun (WGS) entry which is preliminary data.</text>
</comment>
<proteinExistence type="predicted"/>
<dbReference type="Pfam" id="PF08484">
    <property type="entry name" value="Methyltransf_14"/>
    <property type="match status" value="1"/>
</dbReference>
<evidence type="ECO:0000313" key="2">
    <source>
        <dbReference type="EMBL" id="KKM85046.1"/>
    </source>
</evidence>
<evidence type="ECO:0000259" key="1">
    <source>
        <dbReference type="Pfam" id="PF08484"/>
    </source>
</evidence>
<name>A0A0F9LCR1_9ZZZZ</name>
<sequence length="44" mass="5295">RDPAKFLLVLPWHFRDSIIERERGRWPSGTQLIFPLPEVESYEL</sequence>